<dbReference type="GO" id="GO:0016705">
    <property type="term" value="F:oxidoreductase activity, acting on paired donors, with incorporation or reduction of molecular oxygen"/>
    <property type="evidence" value="ECO:0007669"/>
    <property type="project" value="InterPro"/>
</dbReference>
<keyword evidence="5 7" id="KW-0408">Iron</keyword>
<feature type="binding site" description="axial binding residue" evidence="7">
    <location>
        <position position="253"/>
    </location>
    <ligand>
        <name>heme</name>
        <dbReference type="ChEBI" id="CHEBI:30413"/>
    </ligand>
    <ligandPart>
        <name>Fe</name>
        <dbReference type="ChEBI" id="CHEBI:18248"/>
    </ligandPart>
</feature>
<keyword evidence="10" id="KW-1185">Reference proteome</keyword>
<reference evidence="9" key="1">
    <citation type="submission" date="2021-01" db="UniProtKB">
        <authorList>
            <consortium name="EnsemblMetazoa"/>
        </authorList>
    </citation>
    <scope>IDENTIFICATION</scope>
</reference>
<dbReference type="GO" id="GO:0004497">
    <property type="term" value="F:monooxygenase activity"/>
    <property type="evidence" value="ECO:0007669"/>
    <property type="project" value="UniProtKB-KW"/>
</dbReference>
<dbReference type="SUPFAM" id="SSF48264">
    <property type="entry name" value="Cytochrome P450"/>
    <property type="match status" value="1"/>
</dbReference>
<dbReference type="Pfam" id="PF00067">
    <property type="entry name" value="p450"/>
    <property type="match status" value="1"/>
</dbReference>
<name>A0A7M5WN02_9CNID</name>
<sequence>MQTMSELIYGLPMSSAKFADFNLPGNHGVFSLINATNMFRSLRLFRPGPYMKFKKYLHHREKVLQDIFKESVKECKNKPTILSSIVNNVVNEQKDDSNLYQSELLCSDLFLVSIEKMAATLDWMFLYFITWPEIQHHVYEEIRTSKLRDPNQVTIEEANRIPYLRAAVYETLRLSSLSPLSTVHKTNDHVTLKGHPLPKGTCVCVNLNAIHHSVKYWDEPYQFNPARFLEGNSLKDITAIKGFFPFGQGLRKCFGEEMTLQVLTTIIANLMLHFNFDVSPWHLRPSLSGTSRLILVPQVYHVSITQR</sequence>
<organism evidence="9 10">
    <name type="scientific">Clytia hemisphaerica</name>
    <dbReference type="NCBI Taxonomy" id="252671"/>
    <lineage>
        <taxon>Eukaryota</taxon>
        <taxon>Metazoa</taxon>
        <taxon>Cnidaria</taxon>
        <taxon>Hydrozoa</taxon>
        <taxon>Hydroidolina</taxon>
        <taxon>Leptothecata</taxon>
        <taxon>Obeliida</taxon>
        <taxon>Clytiidae</taxon>
        <taxon>Clytia</taxon>
    </lineage>
</organism>
<evidence type="ECO:0000256" key="8">
    <source>
        <dbReference type="RuleBase" id="RU000461"/>
    </source>
</evidence>
<accession>A0A7M5WN02</accession>
<dbReference type="PRINTS" id="PR00463">
    <property type="entry name" value="EP450I"/>
</dbReference>
<evidence type="ECO:0000256" key="6">
    <source>
        <dbReference type="ARBA" id="ARBA00023033"/>
    </source>
</evidence>
<evidence type="ECO:0000256" key="5">
    <source>
        <dbReference type="ARBA" id="ARBA00023004"/>
    </source>
</evidence>
<dbReference type="EnsemblMetazoa" id="CLYHEMT012490.1">
    <property type="protein sequence ID" value="CLYHEMP012490.1"/>
    <property type="gene ID" value="CLYHEMG012490"/>
</dbReference>
<evidence type="ECO:0000256" key="7">
    <source>
        <dbReference type="PIRSR" id="PIRSR602401-1"/>
    </source>
</evidence>
<keyword evidence="6 8" id="KW-0503">Monooxygenase</keyword>
<dbReference type="InterPro" id="IPR002401">
    <property type="entry name" value="Cyt_P450_E_grp-I"/>
</dbReference>
<dbReference type="PROSITE" id="PS00086">
    <property type="entry name" value="CYTOCHROME_P450"/>
    <property type="match status" value="1"/>
</dbReference>
<proteinExistence type="inferred from homology"/>
<dbReference type="GO" id="GO:0020037">
    <property type="term" value="F:heme binding"/>
    <property type="evidence" value="ECO:0007669"/>
    <property type="project" value="InterPro"/>
</dbReference>
<keyword evidence="3 7" id="KW-0479">Metal-binding</keyword>
<dbReference type="PANTHER" id="PTHR24303">
    <property type="entry name" value="HEME-BINDING MONOOXYGENASE FAMILY"/>
    <property type="match status" value="1"/>
</dbReference>
<dbReference type="InterPro" id="IPR036396">
    <property type="entry name" value="Cyt_P450_sf"/>
</dbReference>
<dbReference type="PRINTS" id="PR00385">
    <property type="entry name" value="P450"/>
</dbReference>
<keyword evidence="7 8" id="KW-0349">Heme</keyword>
<dbReference type="PANTHER" id="PTHR24303:SF31">
    <property type="entry name" value="CYTOCHROME P450 307A1-RELATED"/>
    <property type="match status" value="1"/>
</dbReference>
<evidence type="ECO:0000256" key="1">
    <source>
        <dbReference type="ARBA" id="ARBA00001971"/>
    </source>
</evidence>
<dbReference type="InterPro" id="IPR017972">
    <property type="entry name" value="Cyt_P450_CS"/>
</dbReference>
<protein>
    <submittedName>
        <fullName evidence="9">Uncharacterized protein</fullName>
    </submittedName>
</protein>
<comment type="cofactor">
    <cofactor evidence="1 7">
        <name>heme</name>
        <dbReference type="ChEBI" id="CHEBI:30413"/>
    </cofactor>
</comment>
<dbReference type="AlphaFoldDB" id="A0A7M5WN02"/>
<evidence type="ECO:0000256" key="4">
    <source>
        <dbReference type="ARBA" id="ARBA00023002"/>
    </source>
</evidence>
<dbReference type="GO" id="GO:0005506">
    <property type="term" value="F:iron ion binding"/>
    <property type="evidence" value="ECO:0007669"/>
    <property type="project" value="InterPro"/>
</dbReference>
<keyword evidence="4 8" id="KW-0560">Oxidoreductase</keyword>
<comment type="similarity">
    <text evidence="2 8">Belongs to the cytochrome P450 family.</text>
</comment>
<dbReference type="Proteomes" id="UP000594262">
    <property type="component" value="Unplaced"/>
</dbReference>
<dbReference type="OrthoDB" id="3945418at2759"/>
<dbReference type="Gene3D" id="1.10.630.10">
    <property type="entry name" value="Cytochrome P450"/>
    <property type="match status" value="1"/>
</dbReference>
<evidence type="ECO:0000256" key="2">
    <source>
        <dbReference type="ARBA" id="ARBA00010617"/>
    </source>
</evidence>
<evidence type="ECO:0000313" key="10">
    <source>
        <dbReference type="Proteomes" id="UP000594262"/>
    </source>
</evidence>
<dbReference type="InterPro" id="IPR001128">
    <property type="entry name" value="Cyt_P450"/>
</dbReference>
<evidence type="ECO:0000256" key="3">
    <source>
        <dbReference type="ARBA" id="ARBA00022723"/>
    </source>
</evidence>
<evidence type="ECO:0000313" key="9">
    <source>
        <dbReference type="EnsemblMetazoa" id="CLYHEMP012490.1"/>
    </source>
</evidence>